<evidence type="ECO:0000313" key="9">
    <source>
        <dbReference type="Proteomes" id="UP000648908"/>
    </source>
</evidence>
<dbReference type="GO" id="GO:0005886">
    <property type="term" value="C:plasma membrane"/>
    <property type="evidence" value="ECO:0007669"/>
    <property type="project" value="UniProtKB-SubCell"/>
</dbReference>
<name>A0A8K0V4Z8_9RHOB</name>
<comment type="similarity">
    <text evidence="2">Belongs to the polysaccharide synthase family.</text>
</comment>
<evidence type="ECO:0000256" key="5">
    <source>
        <dbReference type="ARBA" id="ARBA00022989"/>
    </source>
</evidence>
<keyword evidence="6 7" id="KW-0472">Membrane</keyword>
<keyword evidence="5 7" id="KW-1133">Transmembrane helix</keyword>
<feature type="transmembrane region" description="Helical" evidence="7">
    <location>
        <begin position="50"/>
        <end position="75"/>
    </location>
</feature>
<dbReference type="RefSeq" id="WP_202686515.1">
    <property type="nucleotide sequence ID" value="NZ_JAESVN010000001.1"/>
</dbReference>
<feature type="transmembrane region" description="Helical" evidence="7">
    <location>
        <begin position="365"/>
        <end position="384"/>
    </location>
</feature>
<evidence type="ECO:0000256" key="6">
    <source>
        <dbReference type="ARBA" id="ARBA00023136"/>
    </source>
</evidence>
<feature type="transmembrane region" description="Helical" evidence="7">
    <location>
        <begin position="302"/>
        <end position="326"/>
    </location>
</feature>
<feature type="transmembrane region" description="Helical" evidence="7">
    <location>
        <begin position="390"/>
        <end position="412"/>
    </location>
</feature>
<feature type="transmembrane region" description="Helical" evidence="7">
    <location>
        <begin position="95"/>
        <end position="115"/>
    </location>
</feature>
<evidence type="ECO:0000313" key="8">
    <source>
        <dbReference type="EMBL" id="MBL4915909.1"/>
    </source>
</evidence>
<dbReference type="PANTHER" id="PTHR30250:SF10">
    <property type="entry name" value="LIPOPOLYSACCHARIDE BIOSYNTHESIS PROTEIN WZXC"/>
    <property type="match status" value="1"/>
</dbReference>
<evidence type="ECO:0000256" key="1">
    <source>
        <dbReference type="ARBA" id="ARBA00004651"/>
    </source>
</evidence>
<dbReference type="Pfam" id="PF13440">
    <property type="entry name" value="Polysacc_synt_3"/>
    <property type="match status" value="1"/>
</dbReference>
<organism evidence="8 9">
    <name type="scientific">Szabonella alba</name>
    <dbReference type="NCBI Taxonomy" id="2804194"/>
    <lineage>
        <taxon>Bacteria</taxon>
        <taxon>Pseudomonadati</taxon>
        <taxon>Pseudomonadota</taxon>
        <taxon>Alphaproteobacteria</taxon>
        <taxon>Rhodobacterales</taxon>
        <taxon>Paracoccaceae</taxon>
        <taxon>Szabonella</taxon>
    </lineage>
</organism>
<dbReference type="InterPro" id="IPR050833">
    <property type="entry name" value="Poly_Biosynth_Transport"/>
</dbReference>
<feature type="transmembrane region" description="Helical" evidence="7">
    <location>
        <begin position="332"/>
        <end position="353"/>
    </location>
</feature>
<proteinExistence type="inferred from homology"/>
<keyword evidence="4 7" id="KW-0812">Transmembrane</keyword>
<gene>
    <name evidence="8" type="ORF">JL811_01635</name>
</gene>
<evidence type="ECO:0000256" key="3">
    <source>
        <dbReference type="ARBA" id="ARBA00022475"/>
    </source>
</evidence>
<sequence length="448" mass="47537">MTLFGAFRGQALFARALRGSAFTAGSYALAQGLRLASNLVLARLLFPEAFGLMALVTVVLVGLTMFSDVGIGPAISRSPRGDDPDFLNTAWSLQVLRGGILWLATLGLGPLLAWAYQAPDLSVLIPVAGLSLLIAGFNPTRIDSASRHLMLGRVTALDLAAQTIGIAAMVLFAALSGSVWALVLGAVLTALAKLILMHHFLPGAANRFRWEPAAGRELVHFGKWIFLSTACGFVMAQGDRLILGAYLPIDRLGVYNIGYFLASFPWLLGGAVVMKVMIPLYRDDPPGAKAANAPRLRRMRMAMTGGLLGLLGVLALIGVPLVGLLYDDRYTMAGAVVVLVACLQMPAVIGMTYDQAALAAGDSRNFFFVLLAKALIQTFAFILGAELGGLVGALAGQGLALAAMHPLVIWLARRHQVWDPRHDLLWSGVALTLILAALALHRAEIAAL</sequence>
<evidence type="ECO:0000256" key="7">
    <source>
        <dbReference type="SAM" id="Phobius"/>
    </source>
</evidence>
<comment type="caution">
    <text evidence="8">The sequence shown here is derived from an EMBL/GenBank/DDBJ whole genome shotgun (WGS) entry which is preliminary data.</text>
</comment>
<feature type="transmembrane region" description="Helical" evidence="7">
    <location>
        <begin position="121"/>
        <end position="138"/>
    </location>
</feature>
<dbReference type="PANTHER" id="PTHR30250">
    <property type="entry name" value="PST FAMILY PREDICTED COLANIC ACID TRANSPORTER"/>
    <property type="match status" value="1"/>
</dbReference>
<evidence type="ECO:0000256" key="2">
    <source>
        <dbReference type="ARBA" id="ARBA00007430"/>
    </source>
</evidence>
<keyword evidence="9" id="KW-1185">Reference proteome</keyword>
<dbReference type="AlphaFoldDB" id="A0A8K0V4Z8"/>
<evidence type="ECO:0000256" key="4">
    <source>
        <dbReference type="ARBA" id="ARBA00022692"/>
    </source>
</evidence>
<feature type="transmembrane region" description="Helical" evidence="7">
    <location>
        <begin position="257"/>
        <end position="281"/>
    </location>
</feature>
<dbReference type="Proteomes" id="UP000648908">
    <property type="component" value="Unassembled WGS sequence"/>
</dbReference>
<accession>A0A8K0V4Z8</accession>
<dbReference type="EMBL" id="JAESVN010000001">
    <property type="protein sequence ID" value="MBL4915909.1"/>
    <property type="molecule type" value="Genomic_DNA"/>
</dbReference>
<feature type="transmembrane region" description="Helical" evidence="7">
    <location>
        <begin position="218"/>
        <end position="237"/>
    </location>
</feature>
<feature type="transmembrane region" description="Helical" evidence="7">
    <location>
        <begin position="424"/>
        <end position="443"/>
    </location>
</feature>
<reference evidence="8" key="1">
    <citation type="submission" date="2021-01" db="EMBL/GenBank/DDBJ databases">
        <title>Tabrizicola alba sp. nov. a motile alkaliphilic bacterium isolated from a soda lake.</title>
        <authorList>
            <person name="Szuroczki S."/>
            <person name="Abbaszade G."/>
            <person name="Schumann P."/>
            <person name="Toth E."/>
        </authorList>
    </citation>
    <scope>NUCLEOTIDE SEQUENCE</scope>
    <source>
        <strain evidence="8">DMG-N-6</strain>
    </source>
</reference>
<comment type="subcellular location">
    <subcellularLocation>
        <location evidence="1">Cell membrane</location>
        <topology evidence="1">Multi-pass membrane protein</topology>
    </subcellularLocation>
</comment>
<protein>
    <submittedName>
        <fullName evidence="8">Oligosaccharide flippase family protein</fullName>
    </submittedName>
</protein>
<keyword evidence="3" id="KW-1003">Cell membrane</keyword>